<comment type="caution">
    <text evidence="13">The sequence shown here is derived from an EMBL/GenBank/DDBJ whole genome shotgun (WGS) entry which is preliminary data.</text>
</comment>
<organism evidence="13 14">
    <name type="scientific">Rahnella laticis</name>
    <dbReference type="NCBI Taxonomy" id="2787622"/>
    <lineage>
        <taxon>Bacteria</taxon>
        <taxon>Pseudomonadati</taxon>
        <taxon>Pseudomonadota</taxon>
        <taxon>Gammaproteobacteria</taxon>
        <taxon>Enterobacterales</taxon>
        <taxon>Yersiniaceae</taxon>
        <taxon>Rahnella</taxon>
    </lineage>
</organism>
<dbReference type="Pfam" id="PF13953">
    <property type="entry name" value="PapC_C"/>
    <property type="match status" value="1"/>
</dbReference>
<evidence type="ECO:0000256" key="4">
    <source>
        <dbReference type="ARBA" id="ARBA00022452"/>
    </source>
</evidence>
<dbReference type="Pfam" id="PF00577">
    <property type="entry name" value="Usher"/>
    <property type="match status" value="1"/>
</dbReference>
<dbReference type="EMBL" id="JADOBI010000003">
    <property type="protein sequence ID" value="MBF7979192.1"/>
    <property type="molecule type" value="Genomic_DNA"/>
</dbReference>
<dbReference type="PANTHER" id="PTHR30451">
    <property type="entry name" value="OUTER MEMBRANE USHER PROTEIN"/>
    <property type="match status" value="1"/>
</dbReference>
<evidence type="ECO:0000256" key="8">
    <source>
        <dbReference type="ARBA" id="ARBA00023136"/>
    </source>
</evidence>
<proteinExistence type="inferred from homology"/>
<keyword evidence="7" id="KW-0732">Signal</keyword>
<evidence type="ECO:0000256" key="10">
    <source>
        <dbReference type="RuleBase" id="RU003884"/>
    </source>
</evidence>
<evidence type="ECO:0000256" key="6">
    <source>
        <dbReference type="ARBA" id="ARBA00022692"/>
    </source>
</evidence>
<comment type="similarity">
    <text evidence="2 10">Belongs to the fimbrial export usher family.</text>
</comment>
<dbReference type="Gene3D" id="3.10.20.410">
    <property type="match status" value="1"/>
</dbReference>
<keyword evidence="6 10" id="KW-0812">Transmembrane</keyword>
<dbReference type="PANTHER" id="PTHR30451:SF21">
    <property type="entry name" value="FIMBRIAL USHER DOMAIN-CONTAINING PROTEIN YDET-RELATED"/>
    <property type="match status" value="1"/>
</dbReference>
<keyword evidence="4" id="KW-1134">Transmembrane beta strand</keyword>
<evidence type="ECO:0000313" key="13">
    <source>
        <dbReference type="EMBL" id="MBF7979192.1"/>
    </source>
</evidence>
<dbReference type="Gene3D" id="2.60.40.3110">
    <property type="match status" value="1"/>
</dbReference>
<dbReference type="InterPro" id="IPR042186">
    <property type="entry name" value="FimD_plug_dom"/>
</dbReference>
<comment type="subcellular location">
    <subcellularLocation>
        <location evidence="1 10">Cell outer membrane</location>
        <topology evidence="1 10">Multi-pass membrane protein</topology>
    </subcellularLocation>
</comment>
<dbReference type="PROSITE" id="PS01151">
    <property type="entry name" value="FIMBRIAL_USHER"/>
    <property type="match status" value="1"/>
</dbReference>
<reference evidence="13 14" key="1">
    <citation type="submission" date="2020-11" db="EMBL/GenBank/DDBJ databases">
        <title>Taxonomic investigation of Rahnella strains.</title>
        <authorList>
            <person name="Lee S.D."/>
        </authorList>
    </citation>
    <scope>NUCLEOTIDE SEQUENCE [LARGE SCALE GENOMIC DNA]</scope>
    <source>
        <strain evidence="13 14">SAP-17</strain>
    </source>
</reference>
<evidence type="ECO:0000256" key="9">
    <source>
        <dbReference type="ARBA" id="ARBA00023237"/>
    </source>
</evidence>
<dbReference type="InterPro" id="IPR043142">
    <property type="entry name" value="PapC-like_C_sf"/>
</dbReference>
<dbReference type="Gene3D" id="2.60.40.2070">
    <property type="match status" value="1"/>
</dbReference>
<evidence type="ECO:0000256" key="1">
    <source>
        <dbReference type="ARBA" id="ARBA00004571"/>
    </source>
</evidence>
<keyword evidence="14" id="KW-1185">Reference proteome</keyword>
<dbReference type="Proteomes" id="UP000636811">
    <property type="component" value="Unassembled WGS sequence"/>
</dbReference>
<dbReference type="InterPro" id="IPR025885">
    <property type="entry name" value="PapC_N"/>
</dbReference>
<evidence type="ECO:0000256" key="3">
    <source>
        <dbReference type="ARBA" id="ARBA00022448"/>
    </source>
</evidence>
<dbReference type="SUPFAM" id="SSF141729">
    <property type="entry name" value="FimD N-terminal domain-like"/>
    <property type="match status" value="1"/>
</dbReference>
<feature type="domain" description="PapC N-terminal" evidence="12">
    <location>
        <begin position="34"/>
        <end position="192"/>
    </location>
</feature>
<evidence type="ECO:0000256" key="5">
    <source>
        <dbReference type="ARBA" id="ARBA00022558"/>
    </source>
</evidence>
<dbReference type="InterPro" id="IPR037224">
    <property type="entry name" value="PapC_N_sf"/>
</dbReference>
<evidence type="ECO:0000259" key="12">
    <source>
        <dbReference type="Pfam" id="PF13954"/>
    </source>
</evidence>
<dbReference type="InterPro" id="IPR018030">
    <property type="entry name" value="Fimbrial_membr_usher_CS"/>
</dbReference>
<gene>
    <name evidence="13" type="ORF">IV433_07175</name>
</gene>
<dbReference type="RefSeq" id="WP_195813842.1">
    <property type="nucleotide sequence ID" value="NZ_JADOBI010000003.1"/>
</dbReference>
<keyword evidence="9 10" id="KW-0998">Cell outer membrane</keyword>
<dbReference type="InterPro" id="IPR025949">
    <property type="entry name" value="PapC-like_C"/>
</dbReference>
<evidence type="ECO:0000256" key="7">
    <source>
        <dbReference type="ARBA" id="ARBA00022729"/>
    </source>
</evidence>
<dbReference type="NCBIfam" id="NF011740">
    <property type="entry name" value="PRK15193.1"/>
    <property type="match status" value="1"/>
</dbReference>
<accession>A0ABS0E264</accession>
<sequence>MDVYLGQRARSVPTLIAALIATALFLPAANAELYFAPALISSDPDMVADLQRFEKEGAQLPGSYRVDVYINNVLSASRDIVFVDKSGINEESAVLADAIRDETGLMACLTMEELESSGVNVSLFPDMREVKPGGCISPGHYITGAFTRFDFQQMRLDISVPQVAMKSVARGYISPARWDEGINAAMLNYSISGSNSSNNGQSGKTLYAYLNGGVNLGPWRARDYWTMNDYSGPLGHTRQWQHVQSQVSRAVIPLRSELVVGDSTTPGDVFDPLGFRGVQMGSDINMYPDSLRGYAPVIKGVARTNARVDIRQNGYSVYQAFVPPGAFAINDLYSVTTSGDLEVTVTEADGAVSKFVVPYSAVPVLQREGNVQYSLTAGTYRPSGNNYNRPQFVQGAFIWGLPYNTTAYAGMQYARNYRSALLGGGLNLGLLGAVSVDVTHADSTLPDGSRQEGQSARFLYARSLNALGTTFQLTGYRYSTQGFHTLDETALKRMSGWLRDPQERDADGKLIQLTSADYFNLYNNKRSKFQATVTQRLGDLGSVYLSGVHQTYWGLSGASSSLQTGFSSSVGSVSYSLSYGYSKNAGRGGADRTAFLNISVPLSAFMSPAGASSSGTLYANYSAARDTNGALTHSAGLSGTALEDNRLSWNVSQQYARDAGNNGSLFAGYQGTYGAGNAGYSYSPTNRQINYGVSGGAVLHRNGLTFGQQLGETGVLVAAPGVSGTEVENETGVRTDWRGYAIKPYATAYRENRVGLNPASLAEDVELEDMVRTVVPTRGAIVRASYKGNKGARVLMKLMMNQKPLPFGAIVRVGDRGSIVGDDGQVYLSGMQQEGVLQAKWGEEKDQSCTARWRLPEEKSAPSVYRLVTQCRGQ</sequence>
<dbReference type="InterPro" id="IPR000015">
    <property type="entry name" value="Fimb_usher"/>
</dbReference>
<feature type="domain" description="PapC-like C-terminal" evidence="11">
    <location>
        <begin position="795"/>
        <end position="857"/>
    </location>
</feature>
<protein>
    <submittedName>
        <fullName evidence="13">Fimbrial biogenesis usher protein</fullName>
    </submittedName>
</protein>
<dbReference type="Gene3D" id="2.60.40.2610">
    <property type="entry name" value="Outer membrane usher protein FimD, plug domain"/>
    <property type="match status" value="1"/>
</dbReference>
<keyword evidence="3 10" id="KW-0813">Transport</keyword>
<dbReference type="Pfam" id="PF13954">
    <property type="entry name" value="PapC_N"/>
    <property type="match status" value="1"/>
</dbReference>
<evidence type="ECO:0000313" key="14">
    <source>
        <dbReference type="Proteomes" id="UP000636811"/>
    </source>
</evidence>
<evidence type="ECO:0000256" key="2">
    <source>
        <dbReference type="ARBA" id="ARBA00008064"/>
    </source>
</evidence>
<name>A0ABS0E264_9GAMM</name>
<evidence type="ECO:0000259" key="11">
    <source>
        <dbReference type="Pfam" id="PF13953"/>
    </source>
</evidence>
<keyword evidence="8 10" id="KW-0472">Membrane</keyword>
<keyword evidence="5 10" id="KW-1029">Fimbrium biogenesis</keyword>